<reference evidence="6" key="1">
    <citation type="journal article" date="2023" name="Commun. Biol.">
        <title>Genome analysis of Parmales, the sister group of diatoms, reveals the evolutionary specialization of diatoms from phago-mixotrophs to photoautotrophs.</title>
        <authorList>
            <person name="Ban H."/>
            <person name="Sato S."/>
            <person name="Yoshikawa S."/>
            <person name="Yamada K."/>
            <person name="Nakamura Y."/>
            <person name="Ichinomiya M."/>
            <person name="Sato N."/>
            <person name="Blanc-Mathieu R."/>
            <person name="Endo H."/>
            <person name="Kuwata A."/>
            <person name="Ogata H."/>
        </authorList>
    </citation>
    <scope>NUCLEOTIDE SEQUENCE [LARGE SCALE GENOMIC DNA]</scope>
</reference>
<keyword evidence="1" id="KW-0175">Coiled coil</keyword>
<dbReference type="EMBL" id="BRYA01000069">
    <property type="protein sequence ID" value="GMI36795.1"/>
    <property type="molecule type" value="Genomic_DNA"/>
</dbReference>
<keyword evidence="3" id="KW-1133">Transmembrane helix</keyword>
<feature type="transmembrane region" description="Helical" evidence="3">
    <location>
        <begin position="449"/>
        <end position="469"/>
    </location>
</feature>
<feature type="coiled-coil region" evidence="1">
    <location>
        <begin position="178"/>
        <end position="212"/>
    </location>
</feature>
<evidence type="ECO:0000256" key="3">
    <source>
        <dbReference type="SAM" id="Phobius"/>
    </source>
</evidence>
<protein>
    <submittedName>
        <fullName evidence="5">Uncharacterized protein</fullName>
    </submittedName>
</protein>
<feature type="transmembrane region" description="Helical" evidence="3">
    <location>
        <begin position="424"/>
        <end position="442"/>
    </location>
</feature>
<keyword evidence="3" id="KW-0812">Transmembrane</keyword>
<feature type="signal peptide" evidence="4">
    <location>
        <begin position="1"/>
        <end position="25"/>
    </location>
</feature>
<dbReference type="Proteomes" id="UP001165065">
    <property type="component" value="Unassembled WGS sequence"/>
</dbReference>
<evidence type="ECO:0000256" key="1">
    <source>
        <dbReference type="SAM" id="Coils"/>
    </source>
</evidence>
<evidence type="ECO:0000256" key="4">
    <source>
        <dbReference type="SAM" id="SignalP"/>
    </source>
</evidence>
<evidence type="ECO:0000313" key="5">
    <source>
        <dbReference type="EMBL" id="GMI36795.1"/>
    </source>
</evidence>
<accession>A0A9W7L7W9</accession>
<gene>
    <name evidence="5" type="ORF">TrCOL_g6991</name>
</gene>
<feature type="region of interest" description="Disordered" evidence="2">
    <location>
        <begin position="26"/>
        <end position="45"/>
    </location>
</feature>
<keyword evidence="3" id="KW-0472">Membrane</keyword>
<comment type="caution">
    <text evidence="5">The sequence shown here is derived from an EMBL/GenBank/DDBJ whole genome shotgun (WGS) entry which is preliminary data.</text>
</comment>
<keyword evidence="6" id="KW-1185">Reference proteome</keyword>
<feature type="chain" id="PRO_5040941230" evidence="4">
    <location>
        <begin position="26"/>
        <end position="482"/>
    </location>
</feature>
<organism evidence="5 6">
    <name type="scientific">Triparma columacea</name>
    <dbReference type="NCBI Taxonomy" id="722753"/>
    <lineage>
        <taxon>Eukaryota</taxon>
        <taxon>Sar</taxon>
        <taxon>Stramenopiles</taxon>
        <taxon>Ochrophyta</taxon>
        <taxon>Bolidophyceae</taxon>
        <taxon>Parmales</taxon>
        <taxon>Triparmaceae</taxon>
        <taxon>Triparma</taxon>
    </lineage>
</organism>
<dbReference type="OrthoDB" id="10458190at2759"/>
<dbReference type="AlphaFoldDB" id="A0A9W7L7W9"/>
<evidence type="ECO:0000313" key="6">
    <source>
        <dbReference type="Proteomes" id="UP001165065"/>
    </source>
</evidence>
<keyword evidence="4" id="KW-0732">Signal</keyword>
<proteinExistence type="predicted"/>
<evidence type="ECO:0000256" key="2">
    <source>
        <dbReference type="SAM" id="MobiDB-lite"/>
    </source>
</evidence>
<sequence>MKMNFRPMILLVLLVLLLFISPTHSLGPKKKKKDKTASTESSPQECPECEECETCKTCESCPPAPKCPEAVKCTATIEEVQAVQVKLDAASVALTESQNALASATSTNADLAGIQSELSSAKEALKQQTTRQMESDESFNVCSKDLRESTLSVTHLTEKLAAVKESLGSELTAKGEKLAEKDAEIKRINQKVIDLNTEIRDLKKEIEEGNKKGKQGTGVSKYCNFTLMMHDGEVVYNSTKDAAIKNLNTAAAYAMEKGEEGVKVMQVVAGDVRGKGREMMEQSGEFLQQTKEASSVYQGLIYDAVLEGVSVASPYATLASEAALDAYNTNLAPIVDAKVKPIYKEHVEEHVETAKVKAKEFYEETKPAAVELWEKLRREAKNLRLSVASMVQEGAKVTREKYKSETPGEGIDGVLNVMELDGEFVVDCVGYVVAVYLFYLYAWGIVKMVLKWTVWFPIRVVFWPVFFVFGGKKKTVVKEVPN</sequence>
<name>A0A9W7L7W9_9STRA</name>